<protein>
    <recommendedName>
        <fullName evidence="3">Nucleotidyl transferase AbiEii/AbiGii toxin family protein</fullName>
    </recommendedName>
</protein>
<gene>
    <name evidence="1" type="ORF">COT42_08710</name>
</gene>
<evidence type="ECO:0008006" key="3">
    <source>
        <dbReference type="Google" id="ProtNLM"/>
    </source>
</evidence>
<evidence type="ECO:0000313" key="2">
    <source>
        <dbReference type="Proteomes" id="UP000231343"/>
    </source>
</evidence>
<proteinExistence type="predicted"/>
<comment type="caution">
    <text evidence="1">The sequence shown here is derived from an EMBL/GenBank/DDBJ whole genome shotgun (WGS) entry which is preliminary data.</text>
</comment>
<dbReference type="AlphaFoldDB" id="A0A2H0XTE5"/>
<accession>A0A2H0XTE5</accession>
<organism evidence="1 2">
    <name type="scientific">Candidatus Saganbacteria bacterium CG08_land_8_20_14_0_20_45_16</name>
    <dbReference type="NCBI Taxonomy" id="2014293"/>
    <lineage>
        <taxon>Bacteria</taxon>
        <taxon>Bacillati</taxon>
        <taxon>Saganbacteria</taxon>
    </lineage>
</organism>
<dbReference type="Gene3D" id="3.10.450.620">
    <property type="entry name" value="JHP933, nucleotidyltransferase-like core domain"/>
    <property type="match status" value="1"/>
</dbReference>
<evidence type="ECO:0000313" key="1">
    <source>
        <dbReference type="EMBL" id="PIS28203.1"/>
    </source>
</evidence>
<sequence>MIIKELEKIVQDERAKGQLDPFIQNALKEHLQIYVLYFIFTHAEYIKKLIFTGGTCLRHFFGLERLSKDLDFDFEEKIDVAKLEQELKDFFAEHYRYSDLKTSIKQQGGQILLKFPVLRELGLPYNQASDILLINLDLSANPSRHYKTNTTTKSVHGFNFAARHYDLPSLMAGKLHAVLTRKYLRGQENRESVKGRDYFDLLWFIKKGVRPKLERLSEMLGEKEPLSLGQLEKLVEAKVEDFVKKHKSDFQADLIPFVRNPEVIKTYVSNYWEEYLRYKNNSFSQAVELFVRCEQCKKEFSAGLKLSQENFANFEISKNKHCCPFCQHSNEIVGKDEYIIKTSD</sequence>
<dbReference type="Pfam" id="PF08843">
    <property type="entry name" value="AbiEii"/>
    <property type="match status" value="1"/>
</dbReference>
<dbReference type="InterPro" id="IPR014942">
    <property type="entry name" value="AbiEii"/>
</dbReference>
<dbReference type="Proteomes" id="UP000231343">
    <property type="component" value="Unassembled WGS sequence"/>
</dbReference>
<name>A0A2H0XTE5_UNCSA</name>
<reference evidence="1 2" key="1">
    <citation type="submission" date="2017-09" db="EMBL/GenBank/DDBJ databases">
        <title>Depth-based differentiation of microbial function through sediment-hosted aquifers and enrichment of novel symbionts in the deep terrestrial subsurface.</title>
        <authorList>
            <person name="Probst A.J."/>
            <person name="Ladd B."/>
            <person name="Jarett J.K."/>
            <person name="Geller-Mcgrath D.E."/>
            <person name="Sieber C.M."/>
            <person name="Emerson J.B."/>
            <person name="Anantharaman K."/>
            <person name="Thomas B.C."/>
            <person name="Malmstrom R."/>
            <person name="Stieglmeier M."/>
            <person name="Klingl A."/>
            <person name="Woyke T."/>
            <person name="Ryan C.M."/>
            <person name="Banfield J.F."/>
        </authorList>
    </citation>
    <scope>NUCLEOTIDE SEQUENCE [LARGE SCALE GENOMIC DNA]</scope>
    <source>
        <strain evidence="1">CG08_land_8_20_14_0_20_45_16</strain>
    </source>
</reference>
<dbReference type="EMBL" id="PEYM01000144">
    <property type="protein sequence ID" value="PIS28203.1"/>
    <property type="molecule type" value="Genomic_DNA"/>
</dbReference>